<dbReference type="EMBL" id="JAAGNZ010000007">
    <property type="protein sequence ID" value="NEU70664.1"/>
    <property type="molecule type" value="Genomic_DNA"/>
</dbReference>
<evidence type="ECO:0000313" key="2">
    <source>
        <dbReference type="Proteomes" id="UP000477386"/>
    </source>
</evidence>
<name>A0A6M0IRF7_9BACT</name>
<organism evidence="1 2">
    <name type="scientific">Spirosoma agri</name>
    <dbReference type="NCBI Taxonomy" id="1987381"/>
    <lineage>
        <taxon>Bacteria</taxon>
        <taxon>Pseudomonadati</taxon>
        <taxon>Bacteroidota</taxon>
        <taxon>Cytophagia</taxon>
        <taxon>Cytophagales</taxon>
        <taxon>Cytophagaceae</taxon>
        <taxon>Spirosoma</taxon>
    </lineage>
</organism>
<proteinExistence type="predicted"/>
<accession>A0A6M0IRF7</accession>
<dbReference type="Proteomes" id="UP000477386">
    <property type="component" value="Unassembled WGS sequence"/>
</dbReference>
<keyword evidence="2" id="KW-1185">Reference proteome</keyword>
<dbReference type="RefSeq" id="WP_164043976.1">
    <property type="nucleotide sequence ID" value="NZ_JAAGNZ010000007.1"/>
</dbReference>
<comment type="caution">
    <text evidence="1">The sequence shown here is derived from an EMBL/GenBank/DDBJ whole genome shotgun (WGS) entry which is preliminary data.</text>
</comment>
<evidence type="ECO:0000313" key="1">
    <source>
        <dbReference type="EMBL" id="NEU70664.1"/>
    </source>
</evidence>
<dbReference type="AlphaFoldDB" id="A0A6M0IRF7"/>
<gene>
    <name evidence="1" type="ORF">GK091_27610</name>
</gene>
<sequence>MNASHSIDPIKDLTANSANKNTSTFCASHIHLVATSSNKPTEFDCLIAQYKAKVFEQIAYLYKP</sequence>
<reference evidence="1 2" key="1">
    <citation type="submission" date="2020-02" db="EMBL/GenBank/DDBJ databases">
        <title>Draft genome sequence of two Spirosoma agri KCTC 52727 and Spirosoma terrae KCTC 52035.</title>
        <authorList>
            <person name="Rojas J."/>
            <person name="Ambika Manirajan B."/>
            <person name="Ratering S."/>
            <person name="Suarez C."/>
            <person name="Schnell S."/>
        </authorList>
    </citation>
    <scope>NUCLEOTIDE SEQUENCE [LARGE SCALE GENOMIC DNA]</scope>
    <source>
        <strain evidence="1 2">KCTC 52727</strain>
    </source>
</reference>
<protein>
    <submittedName>
        <fullName evidence="1">Uncharacterized protein</fullName>
    </submittedName>
</protein>